<dbReference type="InterPro" id="IPR027417">
    <property type="entry name" value="P-loop_NTPase"/>
</dbReference>
<evidence type="ECO:0000313" key="12">
    <source>
        <dbReference type="EMBL" id="EIT69237.1"/>
    </source>
</evidence>
<dbReference type="SMART" id="SM00533">
    <property type="entry name" value="MUTSd"/>
    <property type="match status" value="1"/>
</dbReference>
<dbReference type="Gene3D" id="3.30.420.110">
    <property type="entry name" value="MutS, connector domain"/>
    <property type="match status" value="1"/>
</dbReference>
<dbReference type="Pfam" id="PF01624">
    <property type="entry name" value="MutS_I"/>
    <property type="match status" value="1"/>
</dbReference>
<dbReference type="PANTHER" id="PTHR11361:SF34">
    <property type="entry name" value="DNA MISMATCH REPAIR PROTEIN MSH1, MITOCHONDRIAL"/>
    <property type="match status" value="1"/>
</dbReference>
<dbReference type="PROSITE" id="PS00486">
    <property type="entry name" value="DNA_MISMATCH_REPAIR_2"/>
    <property type="match status" value="1"/>
</dbReference>
<keyword evidence="4 9" id="KW-0227">DNA damage</keyword>
<dbReference type="NCBIfam" id="NF003810">
    <property type="entry name" value="PRK05399.1"/>
    <property type="match status" value="1"/>
</dbReference>
<dbReference type="GO" id="GO:0140664">
    <property type="term" value="F:ATP-dependent DNA damage sensor activity"/>
    <property type="evidence" value="ECO:0007669"/>
    <property type="project" value="InterPro"/>
</dbReference>
<dbReference type="PANTHER" id="PTHR11361">
    <property type="entry name" value="DNA MISMATCH REPAIR PROTEIN MUTS FAMILY MEMBER"/>
    <property type="match status" value="1"/>
</dbReference>
<dbReference type="InterPro" id="IPR007861">
    <property type="entry name" value="DNA_mismatch_repair_MutS_clamp"/>
</dbReference>
<evidence type="ECO:0000256" key="7">
    <source>
        <dbReference type="ARBA" id="ARBA00023204"/>
    </source>
</evidence>
<evidence type="ECO:0000256" key="6">
    <source>
        <dbReference type="ARBA" id="ARBA00023125"/>
    </source>
</evidence>
<dbReference type="HAMAP" id="MF_00096">
    <property type="entry name" value="MutS"/>
    <property type="match status" value="1"/>
</dbReference>
<dbReference type="Pfam" id="PF05188">
    <property type="entry name" value="MutS_II"/>
    <property type="match status" value="1"/>
</dbReference>
<name>I7ZC39_9GAMM</name>
<dbReference type="Proteomes" id="UP000003704">
    <property type="component" value="Unassembled WGS sequence"/>
</dbReference>
<dbReference type="SUPFAM" id="SSF52540">
    <property type="entry name" value="P-loop containing nucleoside triphosphate hydrolases"/>
    <property type="match status" value="1"/>
</dbReference>
<sequence>MKAASPSAPVHTPSMQQYFAIKAEFPDTLVLFRMGDFYELFYEDARKAARLLNITLTQRGESAGAPVVMAGVPAHALEQYLARLIKAGESAAIAEQVGEVGAEKGPVKREVTRIVTPGTATDDSLLDPRAQNLLVAIHRQREFYGCAWLELSSGRFCVLQTSSEADLRAELHRLRPSELLVADGGEALPELGLGSLSRPIWHFDPASAYRQLTTQFGTQDLRGFGVEGLDAAIGAAGALLAYVQETQKALTPHLTGLRLEQPDETLILDPATRRNLEIDRRLSGEFELSLLHVFDSNVTAMGSRELARWLLRPLRDRNELTGRFDAIANLLDHERDNRLLSALRDRLRNVSDLERILARCALRSARPRDLAGLRDTLALLPALVEEIADLEAPRLVALRAALAPHEALAAELALAIHEQPPLTIKDGGIFRSGYDADLDTLRQLSENADGFLMQMEQRERAATGIETLKVGYNRVHGFYIEIGKTHAAKIPAHYSRRQTLTNYERYITEELKRFEDQVLSARDRALAREKLLYDALLDKLNEQLRPLQVTARALAELDVLGTLAERSITLNLKRPELVTEDRLEIHAGRHPVVERMIGSAFVANGLCLDASTRQLVITGPNMGGKSTYMRQTALIVLLAHAGSFVPADSACIGPVDRIFTRIGAADDLASGQSTFMVEMSETANILHNATRCSLVLMDEVGRGTSTYDGLSLARACSEYLATAVGSYTLFATHYFELTELAGALPGIANVHLDAVEFGSGPTSKLVFLHQVKAGPANRSYGLQVAALAGLPPAVVGKARAYLSELEQQPKSRPASAAAAPQMNLFAPEVPPELVQLLRELDPDQLTPRQALDSLYRLRALLKK</sequence>
<keyword evidence="13" id="KW-1185">Reference proteome</keyword>
<feature type="binding site" evidence="9">
    <location>
        <begin position="619"/>
        <end position="626"/>
    </location>
    <ligand>
        <name>ATP</name>
        <dbReference type="ChEBI" id="CHEBI:30616"/>
    </ligand>
</feature>
<keyword evidence="6 9" id="KW-0238">DNA-binding</keyword>
<dbReference type="Pfam" id="PF00488">
    <property type="entry name" value="MutS_V"/>
    <property type="match status" value="1"/>
</dbReference>
<dbReference type="InterPro" id="IPR007695">
    <property type="entry name" value="DNA_mismatch_repair_MutS-lik_N"/>
</dbReference>
<dbReference type="InterPro" id="IPR036187">
    <property type="entry name" value="DNA_mismatch_repair_MutS_sf"/>
</dbReference>
<evidence type="ECO:0000256" key="8">
    <source>
        <dbReference type="ARBA" id="ARBA00024647"/>
    </source>
</evidence>
<gene>
    <name evidence="9" type="primary">mutS</name>
    <name evidence="12" type="ORF">WQQ_28190</name>
</gene>
<dbReference type="SUPFAM" id="SSF55271">
    <property type="entry name" value="DNA repair protein MutS, domain I"/>
    <property type="match status" value="1"/>
</dbReference>
<comment type="caution">
    <text evidence="12">The sequence shown here is derived from an EMBL/GenBank/DDBJ whole genome shotgun (WGS) entry which is preliminary data.</text>
</comment>
<dbReference type="InterPro" id="IPR007696">
    <property type="entry name" value="DNA_mismatch_repair_MutS_core"/>
</dbReference>
<evidence type="ECO:0000256" key="2">
    <source>
        <dbReference type="ARBA" id="ARBA00021982"/>
    </source>
</evidence>
<dbReference type="InterPro" id="IPR045076">
    <property type="entry name" value="MutS"/>
</dbReference>
<keyword evidence="3 9" id="KW-0547">Nucleotide-binding</keyword>
<dbReference type="AlphaFoldDB" id="I7ZC39"/>
<dbReference type="SMART" id="SM00534">
    <property type="entry name" value="MUTSac"/>
    <property type="match status" value="1"/>
</dbReference>
<dbReference type="OrthoDB" id="9802448at2"/>
<feature type="domain" description="DNA mismatch repair proteins mutS family" evidence="11">
    <location>
        <begin position="693"/>
        <end position="709"/>
    </location>
</feature>
<dbReference type="InterPro" id="IPR017261">
    <property type="entry name" value="DNA_mismatch_repair_MutS/MSH"/>
</dbReference>
<keyword evidence="5 9" id="KW-0067">ATP-binding</keyword>
<dbReference type="InterPro" id="IPR005748">
    <property type="entry name" value="DNA_mismatch_repair_MutS"/>
</dbReference>
<dbReference type="Gene3D" id="6.10.140.430">
    <property type="match status" value="1"/>
</dbReference>
<comment type="similarity">
    <text evidence="1 9 10">Belongs to the DNA mismatch repair MutS family.</text>
</comment>
<dbReference type="GO" id="GO:0005524">
    <property type="term" value="F:ATP binding"/>
    <property type="evidence" value="ECO:0007669"/>
    <property type="project" value="UniProtKB-UniRule"/>
</dbReference>
<dbReference type="Gene3D" id="1.10.1420.10">
    <property type="match status" value="2"/>
</dbReference>
<accession>I7ZC39</accession>
<dbReference type="EMBL" id="AKGD01000002">
    <property type="protein sequence ID" value="EIT69237.1"/>
    <property type="molecule type" value="Genomic_DNA"/>
</dbReference>
<evidence type="ECO:0000256" key="1">
    <source>
        <dbReference type="ARBA" id="ARBA00006271"/>
    </source>
</evidence>
<dbReference type="Gene3D" id="3.40.1170.10">
    <property type="entry name" value="DNA repair protein MutS, domain I"/>
    <property type="match status" value="1"/>
</dbReference>
<dbReference type="Pfam" id="PF05192">
    <property type="entry name" value="MutS_III"/>
    <property type="match status" value="1"/>
</dbReference>
<dbReference type="GO" id="GO:0006298">
    <property type="term" value="P:mismatch repair"/>
    <property type="evidence" value="ECO:0007669"/>
    <property type="project" value="UniProtKB-UniRule"/>
</dbReference>
<proteinExistence type="inferred from homology"/>
<dbReference type="STRING" id="1172194.WQQ_28190"/>
<protein>
    <recommendedName>
        <fullName evidence="2 9">DNA mismatch repair protein MutS</fullName>
    </recommendedName>
</protein>
<dbReference type="RefSeq" id="WP_007185760.1">
    <property type="nucleotide sequence ID" value="NZ_AKGD01000002.1"/>
</dbReference>
<dbReference type="PATRIC" id="fig|1172194.4.peg.2728"/>
<dbReference type="SUPFAM" id="SSF48334">
    <property type="entry name" value="DNA repair protein MutS, domain III"/>
    <property type="match status" value="1"/>
</dbReference>
<organism evidence="12 13">
    <name type="scientific">Hydrocarboniphaga effusa AP103</name>
    <dbReference type="NCBI Taxonomy" id="1172194"/>
    <lineage>
        <taxon>Bacteria</taxon>
        <taxon>Pseudomonadati</taxon>
        <taxon>Pseudomonadota</taxon>
        <taxon>Gammaproteobacteria</taxon>
        <taxon>Nevskiales</taxon>
        <taxon>Nevskiaceae</taxon>
        <taxon>Hydrocarboniphaga</taxon>
    </lineage>
</organism>
<dbReference type="GO" id="GO:0030983">
    <property type="term" value="F:mismatched DNA binding"/>
    <property type="evidence" value="ECO:0007669"/>
    <property type="project" value="InterPro"/>
</dbReference>
<evidence type="ECO:0000256" key="10">
    <source>
        <dbReference type="RuleBase" id="RU003756"/>
    </source>
</evidence>
<dbReference type="InterPro" id="IPR036678">
    <property type="entry name" value="MutS_con_dom_sf"/>
</dbReference>
<dbReference type="CDD" id="cd03284">
    <property type="entry name" value="ABC_MutS1"/>
    <property type="match status" value="1"/>
</dbReference>
<dbReference type="Gene3D" id="3.40.50.300">
    <property type="entry name" value="P-loop containing nucleotide triphosphate hydrolases"/>
    <property type="match status" value="1"/>
</dbReference>
<dbReference type="GO" id="GO:0005829">
    <property type="term" value="C:cytosol"/>
    <property type="evidence" value="ECO:0007669"/>
    <property type="project" value="TreeGrafter"/>
</dbReference>
<dbReference type="FunFam" id="3.40.1170.10:FF:000001">
    <property type="entry name" value="DNA mismatch repair protein MutS"/>
    <property type="match status" value="1"/>
</dbReference>
<dbReference type="GO" id="GO:0003684">
    <property type="term" value="F:damaged DNA binding"/>
    <property type="evidence" value="ECO:0007669"/>
    <property type="project" value="UniProtKB-UniRule"/>
</dbReference>
<keyword evidence="7 9" id="KW-0234">DNA repair</keyword>
<comment type="function">
    <text evidence="8 9">This protein is involved in the repair of mismatches in DNA. It is possible that it carries out the mismatch recognition step. This protein has a weak ATPase activity.</text>
</comment>
<dbReference type="FunFam" id="3.40.50.300:FF:000870">
    <property type="entry name" value="MutS protein homolog 4"/>
    <property type="match status" value="1"/>
</dbReference>
<evidence type="ECO:0000259" key="11">
    <source>
        <dbReference type="PROSITE" id="PS00486"/>
    </source>
</evidence>
<dbReference type="PIRSF" id="PIRSF037677">
    <property type="entry name" value="DNA_mis_repair_Msh6"/>
    <property type="match status" value="1"/>
</dbReference>
<evidence type="ECO:0000256" key="3">
    <source>
        <dbReference type="ARBA" id="ARBA00022741"/>
    </source>
</evidence>
<evidence type="ECO:0000313" key="13">
    <source>
        <dbReference type="Proteomes" id="UP000003704"/>
    </source>
</evidence>
<reference evidence="12 13" key="1">
    <citation type="journal article" date="2012" name="J. Bacteriol.">
        <title>Genome Sequence of n-Alkane-Degrading Hydrocarboniphaga effusa Strain AP103T (ATCC BAA-332T).</title>
        <authorList>
            <person name="Chang H.K."/>
            <person name="Zylstra G.J."/>
            <person name="Chae J.C."/>
        </authorList>
    </citation>
    <scope>NUCLEOTIDE SEQUENCE [LARGE SCALE GENOMIC DNA]</scope>
    <source>
        <strain evidence="12 13">AP103</strain>
    </source>
</reference>
<dbReference type="InterPro" id="IPR000432">
    <property type="entry name" value="DNA_mismatch_repair_MutS_C"/>
</dbReference>
<dbReference type="InterPro" id="IPR007860">
    <property type="entry name" value="DNA_mmatch_repair_MutS_con_dom"/>
</dbReference>
<evidence type="ECO:0000256" key="5">
    <source>
        <dbReference type="ARBA" id="ARBA00022840"/>
    </source>
</evidence>
<dbReference type="Pfam" id="PF05190">
    <property type="entry name" value="MutS_IV"/>
    <property type="match status" value="1"/>
</dbReference>
<dbReference type="NCBIfam" id="TIGR01070">
    <property type="entry name" value="mutS1"/>
    <property type="match status" value="1"/>
</dbReference>
<dbReference type="InterPro" id="IPR016151">
    <property type="entry name" value="DNA_mismatch_repair_MutS_N"/>
</dbReference>
<evidence type="ECO:0000256" key="9">
    <source>
        <dbReference type="HAMAP-Rule" id="MF_00096"/>
    </source>
</evidence>
<evidence type="ECO:0000256" key="4">
    <source>
        <dbReference type="ARBA" id="ARBA00022763"/>
    </source>
</evidence>
<dbReference type="SUPFAM" id="SSF53150">
    <property type="entry name" value="DNA repair protein MutS, domain II"/>
    <property type="match status" value="1"/>
</dbReference>